<dbReference type="Pfam" id="PF08100">
    <property type="entry name" value="Dimerisation"/>
    <property type="match status" value="1"/>
</dbReference>
<dbReference type="PIRSF" id="PIRSF005739">
    <property type="entry name" value="O-mtase"/>
    <property type="match status" value="1"/>
</dbReference>
<keyword evidence="1 7" id="KW-0489">Methyltransferase</keyword>
<dbReference type="GO" id="GO:0032259">
    <property type="term" value="P:methylation"/>
    <property type="evidence" value="ECO:0007669"/>
    <property type="project" value="UniProtKB-KW"/>
</dbReference>
<reference evidence="7 8" key="1">
    <citation type="submission" date="2019-02" db="EMBL/GenBank/DDBJ databases">
        <authorList>
            <person name="Khodamoradi S."/>
            <person name="Hahnke R.L."/>
            <person name="Kaempfer P."/>
            <person name="Schumann P."/>
            <person name="Rohde M."/>
            <person name="Steinert M."/>
            <person name="Luzhetskyy A."/>
            <person name="Wink J."/>
            <person name="Ruckert C."/>
        </authorList>
    </citation>
    <scope>NUCLEOTIDE SEQUENCE [LARGE SCALE GENOMIC DNA]</scope>
    <source>
        <strain evidence="7 8">M2</strain>
    </source>
</reference>
<dbReference type="KEGG" id="strr:EKD16_13850"/>
<protein>
    <submittedName>
        <fullName evidence="7">Carminomycin 4-O-methyltransferase</fullName>
        <ecNumber evidence="7">2.1.1.-</ecNumber>
    </submittedName>
</protein>
<dbReference type="Gene3D" id="1.10.10.10">
    <property type="entry name" value="Winged helix-like DNA-binding domain superfamily/Winged helix DNA-binding domain"/>
    <property type="match status" value="1"/>
</dbReference>
<dbReference type="PANTHER" id="PTHR43712">
    <property type="entry name" value="PUTATIVE (AFU_ORTHOLOGUE AFUA_4G14580)-RELATED"/>
    <property type="match status" value="1"/>
</dbReference>
<evidence type="ECO:0000256" key="2">
    <source>
        <dbReference type="ARBA" id="ARBA00022679"/>
    </source>
</evidence>
<sequence>MAGREEAESRELLRLMVGPWLAEAVAAAVRLGVVDRLGAGPAGAGELAGALDLDPESLGRLLRLLTALGLLEEERPDRFRLAPTGELLHSDHPSSMRDLALLYRSDFFISAWRGLSEAVRTGEQAFAAVHGRDVYTYLDEHPGDAGLFDAGMAVGGSFAEGLPDAYDFAAESRVADIGGGDGSLLAELLRRHPRMHGLLQERPQVLAGARERLAPYVDEGRCTLLDGDFRDSVPAEADVYLLCRVLHNWDDDSCARILANCAAAMSPRSRLLIVERIIPDGRHPWLSRAFDVHMMVMTSGRERTAGEYEALLRPVGLRTQELRELSAEMRVLVAAPV</sequence>
<evidence type="ECO:0000313" key="7">
    <source>
        <dbReference type="EMBL" id="QBI54552.1"/>
    </source>
</evidence>
<gene>
    <name evidence="7" type="primary">dnrK</name>
    <name evidence="7" type="ORF">EKD16_13850</name>
</gene>
<evidence type="ECO:0000256" key="4">
    <source>
        <dbReference type="PIRSR" id="PIRSR005739-1"/>
    </source>
</evidence>
<feature type="active site" description="Proton acceptor" evidence="4">
    <location>
        <position position="247"/>
    </location>
</feature>
<dbReference type="AlphaFoldDB" id="A0A4V0ZJT0"/>
<dbReference type="SUPFAM" id="SSF53335">
    <property type="entry name" value="S-adenosyl-L-methionine-dependent methyltransferases"/>
    <property type="match status" value="1"/>
</dbReference>
<evidence type="ECO:0000313" key="8">
    <source>
        <dbReference type="Proteomes" id="UP000292235"/>
    </source>
</evidence>
<feature type="domain" description="O-methyltransferase C-terminal" evidence="5">
    <location>
        <begin position="112"/>
        <end position="316"/>
    </location>
</feature>
<name>A0A4V0ZJT0_9ACTN</name>
<dbReference type="Pfam" id="PF00891">
    <property type="entry name" value="Methyltransf_2"/>
    <property type="match status" value="1"/>
</dbReference>
<proteinExistence type="predicted"/>
<dbReference type="OrthoDB" id="4145676at2"/>
<evidence type="ECO:0000256" key="1">
    <source>
        <dbReference type="ARBA" id="ARBA00022603"/>
    </source>
</evidence>
<dbReference type="RefSeq" id="WP_131098713.1">
    <property type="nucleotide sequence ID" value="NZ_CP036455.1"/>
</dbReference>
<evidence type="ECO:0000259" key="6">
    <source>
        <dbReference type="Pfam" id="PF08100"/>
    </source>
</evidence>
<dbReference type="GO" id="GO:0046983">
    <property type="term" value="F:protein dimerization activity"/>
    <property type="evidence" value="ECO:0007669"/>
    <property type="project" value="InterPro"/>
</dbReference>
<dbReference type="EMBL" id="CP036455">
    <property type="protein sequence ID" value="QBI54552.1"/>
    <property type="molecule type" value="Genomic_DNA"/>
</dbReference>
<dbReference type="InterPro" id="IPR001077">
    <property type="entry name" value="COMT_C"/>
</dbReference>
<dbReference type="PANTHER" id="PTHR43712:SF2">
    <property type="entry name" value="O-METHYLTRANSFERASE CICE"/>
    <property type="match status" value="1"/>
</dbReference>
<dbReference type="CDD" id="cd02440">
    <property type="entry name" value="AdoMet_MTases"/>
    <property type="match status" value="1"/>
</dbReference>
<dbReference type="EC" id="2.1.1.-" evidence="7"/>
<feature type="domain" description="O-methyltransferase dimerisation" evidence="6">
    <location>
        <begin position="14"/>
        <end position="90"/>
    </location>
</feature>
<dbReference type="InterPro" id="IPR036388">
    <property type="entry name" value="WH-like_DNA-bd_sf"/>
</dbReference>
<keyword evidence="8" id="KW-1185">Reference proteome</keyword>
<dbReference type="GO" id="GO:0008171">
    <property type="term" value="F:O-methyltransferase activity"/>
    <property type="evidence" value="ECO:0007669"/>
    <property type="project" value="InterPro"/>
</dbReference>
<dbReference type="InterPro" id="IPR012967">
    <property type="entry name" value="COMT_dimerisation"/>
</dbReference>
<accession>A0A4V0ZJT0</accession>
<organism evidence="7 8">
    <name type="scientific">Streptomonospora litoralis</name>
    <dbReference type="NCBI Taxonomy" id="2498135"/>
    <lineage>
        <taxon>Bacteria</taxon>
        <taxon>Bacillati</taxon>
        <taxon>Actinomycetota</taxon>
        <taxon>Actinomycetes</taxon>
        <taxon>Streptosporangiales</taxon>
        <taxon>Nocardiopsidaceae</taxon>
        <taxon>Streptomonospora</taxon>
    </lineage>
</organism>
<dbReference type="Gene3D" id="3.40.50.150">
    <property type="entry name" value="Vaccinia Virus protein VP39"/>
    <property type="match status" value="1"/>
</dbReference>
<dbReference type="Proteomes" id="UP000292235">
    <property type="component" value="Chromosome"/>
</dbReference>
<keyword evidence="3" id="KW-0949">S-adenosyl-L-methionine</keyword>
<dbReference type="InterPro" id="IPR029063">
    <property type="entry name" value="SAM-dependent_MTases_sf"/>
</dbReference>
<dbReference type="InterPro" id="IPR036390">
    <property type="entry name" value="WH_DNA-bd_sf"/>
</dbReference>
<evidence type="ECO:0000256" key="3">
    <source>
        <dbReference type="ARBA" id="ARBA00022691"/>
    </source>
</evidence>
<evidence type="ECO:0000259" key="5">
    <source>
        <dbReference type="Pfam" id="PF00891"/>
    </source>
</evidence>
<keyword evidence="2 7" id="KW-0808">Transferase</keyword>
<dbReference type="InterPro" id="IPR016461">
    <property type="entry name" value="COMT-like"/>
</dbReference>
<dbReference type="Gene3D" id="1.10.287.1350">
    <property type="match status" value="1"/>
</dbReference>
<dbReference type="SUPFAM" id="SSF46785">
    <property type="entry name" value="Winged helix' DNA-binding domain"/>
    <property type="match status" value="1"/>
</dbReference>
<dbReference type="PROSITE" id="PS51683">
    <property type="entry name" value="SAM_OMT_II"/>
    <property type="match status" value="1"/>
</dbReference>